<evidence type="ECO:0000313" key="6">
    <source>
        <dbReference type="Proteomes" id="UP001479436"/>
    </source>
</evidence>
<dbReference type="Gene3D" id="2.60.450.20">
    <property type="match status" value="1"/>
</dbReference>
<gene>
    <name evidence="5" type="ORF">K7432_003051</name>
</gene>
<feature type="domain" description="Centromere protein J C-terminal" evidence="4">
    <location>
        <begin position="567"/>
        <end position="601"/>
    </location>
</feature>
<feature type="compositionally biased region" description="Polar residues" evidence="3">
    <location>
        <begin position="608"/>
        <end position="617"/>
    </location>
</feature>
<dbReference type="InterPro" id="IPR047002">
    <property type="entry name" value="Tcp10_C_sf"/>
</dbReference>
<feature type="domain" description="Centromere protein J C-terminal" evidence="4">
    <location>
        <begin position="459"/>
        <end position="492"/>
    </location>
</feature>
<keyword evidence="6" id="KW-1185">Reference proteome</keyword>
<dbReference type="PANTHER" id="PTHR10331:SF6">
    <property type="entry name" value="SPINDLE ASSEMBLY ABNORMAL 4"/>
    <property type="match status" value="1"/>
</dbReference>
<name>A0ABR2W6V9_9FUNG</name>
<feature type="compositionally biased region" description="Low complexity" evidence="3">
    <location>
        <begin position="203"/>
        <end position="217"/>
    </location>
</feature>
<comment type="caution">
    <text evidence="5">The sequence shown here is derived from an EMBL/GenBank/DDBJ whole genome shotgun (WGS) entry which is preliminary data.</text>
</comment>
<feature type="compositionally biased region" description="Polar residues" evidence="3">
    <location>
        <begin position="114"/>
        <end position="127"/>
    </location>
</feature>
<evidence type="ECO:0000256" key="3">
    <source>
        <dbReference type="SAM" id="MobiDB-lite"/>
    </source>
</evidence>
<keyword evidence="2" id="KW-0175">Coiled coil</keyword>
<evidence type="ECO:0000313" key="5">
    <source>
        <dbReference type="EMBL" id="KAK9721896.1"/>
    </source>
</evidence>
<feature type="domain" description="Centromere protein J C-terminal" evidence="4">
    <location>
        <begin position="531"/>
        <end position="561"/>
    </location>
</feature>
<dbReference type="EMBL" id="JASJQH010006964">
    <property type="protein sequence ID" value="KAK9721896.1"/>
    <property type="molecule type" value="Genomic_DNA"/>
</dbReference>
<feature type="region of interest" description="Disordered" evidence="3">
    <location>
        <begin position="189"/>
        <end position="220"/>
    </location>
</feature>
<dbReference type="InterPro" id="IPR009852">
    <property type="entry name" value="CENPJ_C_dom"/>
</dbReference>
<dbReference type="InterPro" id="IPR026581">
    <property type="entry name" value="TCP10L/CENPJ"/>
</dbReference>
<evidence type="ECO:0000256" key="2">
    <source>
        <dbReference type="SAM" id="Coils"/>
    </source>
</evidence>
<feature type="region of interest" description="Disordered" evidence="3">
    <location>
        <begin position="83"/>
        <end position="151"/>
    </location>
</feature>
<feature type="compositionally biased region" description="Low complexity" evidence="3">
    <location>
        <begin position="135"/>
        <end position="149"/>
    </location>
</feature>
<accession>A0ABR2W6V9</accession>
<dbReference type="Proteomes" id="UP001479436">
    <property type="component" value="Unassembled WGS sequence"/>
</dbReference>
<feature type="coiled-coil region" evidence="2">
    <location>
        <begin position="266"/>
        <end position="362"/>
    </location>
</feature>
<evidence type="ECO:0000259" key="4">
    <source>
        <dbReference type="Pfam" id="PF07202"/>
    </source>
</evidence>
<dbReference type="PANTHER" id="PTHR10331">
    <property type="entry name" value="T COMPLEX PROTEIN 10"/>
    <property type="match status" value="1"/>
</dbReference>
<protein>
    <recommendedName>
        <fullName evidence="4">Centromere protein J C-terminal domain-containing protein</fullName>
    </recommendedName>
</protein>
<organism evidence="5 6">
    <name type="scientific">Basidiobolus ranarum</name>
    <dbReference type="NCBI Taxonomy" id="34480"/>
    <lineage>
        <taxon>Eukaryota</taxon>
        <taxon>Fungi</taxon>
        <taxon>Fungi incertae sedis</taxon>
        <taxon>Zoopagomycota</taxon>
        <taxon>Entomophthoromycotina</taxon>
        <taxon>Basidiobolomycetes</taxon>
        <taxon>Basidiobolales</taxon>
        <taxon>Basidiobolaceae</taxon>
        <taxon>Basidiobolus</taxon>
    </lineage>
</organism>
<proteinExistence type="inferred from homology"/>
<dbReference type="Pfam" id="PF07202">
    <property type="entry name" value="Tcp10_C"/>
    <property type="match status" value="3"/>
</dbReference>
<feature type="compositionally biased region" description="Polar residues" evidence="3">
    <location>
        <begin position="190"/>
        <end position="202"/>
    </location>
</feature>
<evidence type="ECO:0000256" key="1">
    <source>
        <dbReference type="ARBA" id="ARBA00005627"/>
    </source>
</evidence>
<reference evidence="5 6" key="1">
    <citation type="submission" date="2023-04" db="EMBL/GenBank/DDBJ databases">
        <title>Genome of Basidiobolus ranarum AG-B5.</title>
        <authorList>
            <person name="Stajich J.E."/>
            <person name="Carter-House D."/>
            <person name="Gryganskyi A."/>
        </authorList>
    </citation>
    <scope>NUCLEOTIDE SEQUENCE [LARGE SCALE GENOMIC DNA]</scope>
    <source>
        <strain evidence="5 6">AG-B5</strain>
    </source>
</reference>
<sequence>MVNKETLKVQRDGLDNAPIESSFASTNSNISVFPSLKYYTEKEHLETKKDFLVEERSKVHEKWASKKRWEEEALKGFLALEEEVASNPPKPSPAPTKWPKLRTDPYVDSDIDSASETTSISRATSCNDRMEKVQSATSESSFSNLSSESMTKPIEELRDKHTRLSPSWNPNRANSQRAFMLNKMPVSKLPQPTQVRSPVSNESGLPIKSPSSSPIYSNRGLELRLKHSNENIKEKYNTMDFERLQRDHARNVKILQTEKDMFEKYKVEELTKLEKLRQEMELNNQREKRTLDKHRLVTSTTASKKERQEIELLHERVKELNEKLKKKEIKSNAESARLKDRIITLSRRNEEFQQIINDLNTKLIGQNTKPKPDATPRELERTIELLTKQNLLLTKKLDQITVDSNSASCKSVTVAGNTEGSTSAPTANPTQIKVNEESNSAEFENKELDKLSSELGLVDELKEVHYADGKCERIYGNGTRLISYRNGTTKEHRPNGYIKLRFVNGDSKESFEDGKIVYYYAETKTVHSSLPDKTEIFQFANGQLEKHHVDGTIEVRFPDATIQYIYPNNEEKSIFSDGTIQTVDIHGRKVIQFVDGTKKVYEVDAVPHSTSKSTSPLERTPRKGLRTYTM</sequence>
<comment type="similarity">
    <text evidence="1">Belongs to the TCP10 family.</text>
</comment>
<feature type="region of interest" description="Disordered" evidence="3">
    <location>
        <begin position="607"/>
        <end position="630"/>
    </location>
</feature>